<keyword evidence="3" id="KW-0677">Repeat</keyword>
<evidence type="ECO:0000256" key="3">
    <source>
        <dbReference type="ARBA" id="ARBA00022737"/>
    </source>
</evidence>
<evidence type="ECO:0000259" key="7">
    <source>
        <dbReference type="Pfam" id="PF24492"/>
    </source>
</evidence>
<dbReference type="Pfam" id="PF23731">
    <property type="entry name" value="ARM_ECM29_C"/>
    <property type="match status" value="1"/>
</dbReference>
<reference evidence="8" key="1">
    <citation type="submission" date="2023-06" db="EMBL/GenBank/DDBJ databases">
        <title>Genome-scale phylogeny and comparative genomics of the fungal order Sordariales.</title>
        <authorList>
            <consortium name="Lawrence Berkeley National Laboratory"/>
            <person name="Hensen N."/>
            <person name="Bonometti L."/>
            <person name="Westerberg I."/>
            <person name="Brannstrom I.O."/>
            <person name="Guillou S."/>
            <person name="Cros-Aarteil S."/>
            <person name="Calhoun S."/>
            <person name="Haridas S."/>
            <person name="Kuo A."/>
            <person name="Mondo S."/>
            <person name="Pangilinan J."/>
            <person name="Riley R."/>
            <person name="LaButti K."/>
            <person name="Andreopoulos B."/>
            <person name="Lipzen A."/>
            <person name="Chen C."/>
            <person name="Yanf M."/>
            <person name="Daum C."/>
            <person name="Ng V."/>
            <person name="Clum A."/>
            <person name="Steindorff A."/>
            <person name="Ohm R."/>
            <person name="Martin F."/>
            <person name="Silar P."/>
            <person name="Natvig D."/>
            <person name="Lalanne C."/>
            <person name="Gautier V."/>
            <person name="Ament-velasquez S.L."/>
            <person name="Kruys A."/>
            <person name="Hutchinson M.I."/>
            <person name="Powell A.J."/>
            <person name="Barry K."/>
            <person name="Miller A.N."/>
            <person name="Grigoriev I.V."/>
            <person name="Debuchy R."/>
            <person name="Gladieux P."/>
            <person name="Thoren M.H."/>
            <person name="Johannesson H."/>
        </authorList>
    </citation>
    <scope>NUCLEOTIDE SEQUENCE</scope>
    <source>
        <strain evidence="8">SMH3187-1</strain>
    </source>
</reference>
<comment type="subcellular location">
    <subcellularLocation>
        <location evidence="1">Cytoplasm</location>
    </subcellularLocation>
</comment>
<dbReference type="GO" id="GO:0060090">
    <property type="term" value="F:molecular adaptor activity"/>
    <property type="evidence" value="ECO:0007669"/>
    <property type="project" value="InterPro"/>
</dbReference>
<dbReference type="GO" id="GO:0005737">
    <property type="term" value="C:cytoplasm"/>
    <property type="evidence" value="ECO:0007669"/>
    <property type="project" value="UniProtKB-SubCell"/>
</dbReference>
<dbReference type="Proteomes" id="UP001172155">
    <property type="component" value="Unassembled WGS sequence"/>
</dbReference>
<dbReference type="SUPFAM" id="SSF48371">
    <property type="entry name" value="ARM repeat"/>
    <property type="match status" value="2"/>
</dbReference>
<keyword evidence="9" id="KW-1185">Reference proteome</keyword>
<name>A0AA40F605_9PEZI</name>
<dbReference type="GO" id="GO:0000502">
    <property type="term" value="C:proteasome complex"/>
    <property type="evidence" value="ECO:0007669"/>
    <property type="project" value="UniProtKB-KW"/>
</dbReference>
<feature type="compositionally biased region" description="Basic and acidic residues" evidence="5">
    <location>
        <begin position="1665"/>
        <end position="1679"/>
    </location>
</feature>
<evidence type="ECO:0000256" key="4">
    <source>
        <dbReference type="ARBA" id="ARBA00022942"/>
    </source>
</evidence>
<dbReference type="Pfam" id="PF13001">
    <property type="entry name" value="ECM29_N"/>
    <property type="match status" value="1"/>
</dbReference>
<comment type="caution">
    <text evidence="8">The sequence shown here is derived from an EMBL/GenBank/DDBJ whole genome shotgun (WGS) entry which is preliminary data.</text>
</comment>
<dbReference type="GO" id="GO:0043248">
    <property type="term" value="P:proteasome assembly"/>
    <property type="evidence" value="ECO:0007669"/>
    <property type="project" value="InterPro"/>
</dbReference>
<keyword evidence="2" id="KW-0963">Cytoplasm</keyword>
<dbReference type="PANTHER" id="PTHR23346">
    <property type="entry name" value="TRANSLATIONAL ACTIVATOR GCN1-RELATED"/>
    <property type="match status" value="1"/>
</dbReference>
<dbReference type="Pfam" id="PF24492">
    <property type="entry name" value="HEAT_ECM29"/>
    <property type="match status" value="1"/>
</dbReference>
<evidence type="ECO:0000259" key="6">
    <source>
        <dbReference type="Pfam" id="PF13001"/>
    </source>
</evidence>
<evidence type="ECO:0000313" key="9">
    <source>
        <dbReference type="Proteomes" id="UP001172155"/>
    </source>
</evidence>
<accession>A0AA40F605</accession>
<organism evidence="8 9">
    <name type="scientific">Schizothecium vesticola</name>
    <dbReference type="NCBI Taxonomy" id="314040"/>
    <lineage>
        <taxon>Eukaryota</taxon>
        <taxon>Fungi</taxon>
        <taxon>Dikarya</taxon>
        <taxon>Ascomycota</taxon>
        <taxon>Pezizomycotina</taxon>
        <taxon>Sordariomycetes</taxon>
        <taxon>Sordariomycetidae</taxon>
        <taxon>Sordariales</taxon>
        <taxon>Schizotheciaceae</taxon>
        <taxon>Schizothecium</taxon>
    </lineage>
</organism>
<dbReference type="InterPro" id="IPR011989">
    <property type="entry name" value="ARM-like"/>
</dbReference>
<feature type="domain" description="Proteasome adapter and scaffold protein ECM29 HEAT-repeat" evidence="7">
    <location>
        <begin position="1281"/>
        <end position="1440"/>
    </location>
</feature>
<feature type="region of interest" description="Disordered" evidence="5">
    <location>
        <begin position="1659"/>
        <end position="1679"/>
    </location>
</feature>
<evidence type="ECO:0000313" key="8">
    <source>
        <dbReference type="EMBL" id="KAK0751810.1"/>
    </source>
</evidence>
<dbReference type="GO" id="GO:0005634">
    <property type="term" value="C:nucleus"/>
    <property type="evidence" value="ECO:0007669"/>
    <property type="project" value="TreeGrafter"/>
</dbReference>
<dbReference type="EMBL" id="JAUKUD010000002">
    <property type="protein sequence ID" value="KAK0751810.1"/>
    <property type="molecule type" value="Genomic_DNA"/>
</dbReference>
<proteinExistence type="predicted"/>
<gene>
    <name evidence="8" type="ORF">B0T18DRAFT_426395</name>
</gene>
<evidence type="ECO:0000256" key="2">
    <source>
        <dbReference type="ARBA" id="ARBA00022490"/>
    </source>
</evidence>
<sequence length="1855" mass="204554">MTTEQRELDLVEKVDFRILSVCNNEEKLQQLLTVYLPPLLLKAASEHGSVRNKVVGICQRLNTFIQPPGIILPVAALLDQYKATESALLRHFDLSFIQHSIGRLEAHERRNLIPAAIRGISSDDGNSVSVLFNVILRLLADLKLPPRGSKEDECLRQDIGLADARDADFLANWLAKVLLLRVQAGAVVPNPPPGLTEADVKFLTLQKPDTWNPNAKGLNLAETRIKIAAFLASGAFTDKERFLPALYAASSTDFRVSETGDAMLKRSSVSLEDEDLVRQLFNAHARLPSPYRIRILGLLSKSEISTGFTKEILAAFRKNVTTDASAAGDAASSGSPGLELAKLHRALFEYINWVARIGPTKTNFDDIRTPVVDLLKQFIEEQGWPRPFRKSLDDIALRARAYDTIGVLAKGTVMSDIECLSLAEWLFRSLSEDPTADVVVNIDGALSSLISVFKPPHAPNIELALRTTLSSYMSLTVEGDIVRSARHAVVKWANNCLPFSDVQARWIDIMAIAGRQDERSDVVEEGQKGLDPWTYYANDSMSRALPDWTEMVQTFFREPNKFVSSSAPRGAGGMDVDEESAYLNFPGDSFAAFPVALRYCKHIVFLTALKSFTVDLGWERQLEKLVHSDLETRHALREYLAAAPASSVRDLLGAAFEGMTKKDAKTAEACATTFVDVASVAPKSVLQSLSYRSAELMPLVTSNKRELRTLGAKAFGILAAHPSNEQAVIKKTIFDLLSVASKFNDAIGSELNAAEGAFLALAHLCSRAVYYQSTPSDSFSGLLGVFPRLDSLATRPLPTQETVFEALTQLWTSGIKAFASDADVKEHIITPLLAQAKKGNGKAIAALGRLTLAFRTPEDSDNPQDEEATKADGVVDLVLESLYGLYEIKQVEVHFSVGEAITAAVACWDARVIQLTLDVESQAWPGQLTKRPARVKAMLEKLLTDCKTTKPSLLKASGIWLFCVIEHCSYLPEIQSRLRECQAAFMRLLSARDELVQETASRGLSLVYEKGDPELRSELVRDLVSFFTGSGPKLVVGDDTMLFEAGTLQAGEGKSITSYKDIVSLAEEVGDQSLTYKLMSLATDASTWSTRSTFGRFGLSNLLSESEIDPKLLVKLYRYRFDPNTNVQRSMNNIWKALVKDNNAVMEEHFEAIMKDLLKSILGKEWRVREASCAAISDLIAGRPFPKYEPYYKDIWAAAARVLDDIKATVRNAALHLCIALSTTLTRQLEESGTGSAATAMMNEALPFLLSDKGIQSNVKDVQLISLITVMKIAQKGGKALKPYIPTMVPHLLELNSTIEPESINYHYQRANESNKEEIDKMRSSMVSKSPITEAIEDCLRNVDKDVMDKLAPALEDVIKSALGMPTKIGCSRVLGTLATRHTNDFRPHASRFLQLMEKQVLERNDEVSQSYARAAAYILRVAPDDAKQRFVERFIHLYLSSENEARRQKVADVVLALSKISPDHFAALETNLLPLAYLGKHDDDEYTHKAFVEVWDKHAGSSLTVARYIPEITGLVQQSLNTAQWALKHAGALAIASAVASVTSASDITGRANLEALKVLWPVYEKALALKTFDGKEKLLEPFPEFVAKAKAWWSADRPLAELLNKITLREAKRNNEEYRPHAFRCLWRVAAARDDLSMLPDIAKMVGPYLDMSAKEDDGDAMDVDKPGKNNGDKMRGVDPKSRIAWAAMEAVAKGYNRVRIGATPLAELREIAAVLEEPAGSKTLNFESPHIARSEFDIIRWTHWYGCVAELMEAAAGGKGEATGEGLEVLKWYLATLDLERADAGTESQRSARAKAAGAVLKVWKKEGRGAWGGEGMEATKGVVKAAMERALKEERSTDVQAKWREALGLLG</sequence>
<keyword evidence="4 8" id="KW-0647">Proteasome</keyword>
<dbReference type="InterPro" id="IPR016024">
    <property type="entry name" value="ARM-type_fold"/>
</dbReference>
<evidence type="ECO:0000256" key="1">
    <source>
        <dbReference type="ARBA" id="ARBA00004496"/>
    </source>
</evidence>
<dbReference type="InterPro" id="IPR024372">
    <property type="entry name" value="Ecm29_N"/>
</dbReference>
<protein>
    <submittedName>
        <fullName evidence="8">Proteasome stabiliser-domain-containing protein</fullName>
    </submittedName>
</protein>
<dbReference type="InterPro" id="IPR055443">
    <property type="entry name" value="HEAT_ECM29"/>
</dbReference>
<dbReference type="Gene3D" id="1.25.10.10">
    <property type="entry name" value="Leucine-rich Repeat Variant"/>
    <property type="match status" value="2"/>
</dbReference>
<evidence type="ECO:0000256" key="5">
    <source>
        <dbReference type="SAM" id="MobiDB-lite"/>
    </source>
</evidence>
<dbReference type="PANTHER" id="PTHR23346:SF19">
    <property type="entry name" value="PROTEASOME ADAPTER AND SCAFFOLD PROTEIN ECM29"/>
    <property type="match status" value="1"/>
</dbReference>
<dbReference type="GO" id="GO:0036503">
    <property type="term" value="P:ERAD pathway"/>
    <property type="evidence" value="ECO:0007669"/>
    <property type="project" value="TreeGrafter"/>
</dbReference>
<feature type="domain" description="Proteasome component Ecm29 N-terminal" evidence="6">
    <location>
        <begin position="11"/>
        <end position="511"/>
    </location>
</feature>